<evidence type="ECO:0000256" key="6">
    <source>
        <dbReference type="SAM" id="Phobius"/>
    </source>
</evidence>
<dbReference type="EMBL" id="BQKV01000098">
    <property type="protein sequence ID" value="GJN65548.1"/>
    <property type="molecule type" value="Genomic_DNA"/>
</dbReference>
<sequence>MYAKLILRSARRSVRDYLVYIVTLTLCVTLFYAFLSVSSRYYQPDIGVEYDFTLLSDGMKLAICGVTLILLFLIQFVNRYMLRSRQKEFALEAVLGMEQRTIAWLFFAETLLMGGVAVLLGIGLGAVCSQFITALLLTNYGQSYHPVWTLFPDTMLWTVGFFFLSFLAVGIFNTRTIRRTKILSMLTASRENEAPFQTSRWMQAGAALYLLLALVRVVQGTRMLYFYGDIRLALPVQLMFWANILAPAGLLAWAAAWAMHRRKWGFPVLVLGLMVGAVLCGLSSVSVPVMQRKYLLVFGAGGTNQALGFLLVDLIFLLCGGIWLSSTLLVWKKDHSPACRYRGTNLFFFGQMISKLRTTSKTMALVSVTLVLAIFLFGAAPVLVGWAEGYLEARSMYDIQIFSRYNDVYDEADLPRGGYDQVTQFLAEEKIGIQADCAFSLYLPRREEFRSRGKYDFPVAAIALSDYNAIRAMLGLEPVALAEGEFTTQWRTIASAADRAAFLAQHPAVSTDAGELTLAQRAYYTDPMGESFYNSYTDVLYVFPDEVCRQLLPVMECRYLMTAQPLPYETARALEHLFEEYYPEQTPGGVNYSIRLRTLQVNSARASNFVLQTTLLYGAVVLMVICLTVLSLQQLLDAGQYRARFQVLRRLGVEETEIHHLVVRQLGVWFGLPVGAAVLVGTIVTGCFVGALEAEINAYVGFGALAVQLGVMAAILAVLLGCYFVSTWALFRRAIEE</sequence>
<evidence type="ECO:0000256" key="5">
    <source>
        <dbReference type="ARBA" id="ARBA00023136"/>
    </source>
</evidence>
<dbReference type="Proteomes" id="UP001055185">
    <property type="component" value="Unassembled WGS sequence"/>
</dbReference>
<organism evidence="8 9">
    <name type="scientific">Faecalibacterium gallinarum</name>
    <dbReference type="NCBI Taxonomy" id="2903556"/>
    <lineage>
        <taxon>Bacteria</taxon>
        <taxon>Bacillati</taxon>
        <taxon>Bacillota</taxon>
        <taxon>Clostridia</taxon>
        <taxon>Eubacteriales</taxon>
        <taxon>Oscillospiraceae</taxon>
        <taxon>Faecalibacterium</taxon>
    </lineage>
</organism>
<name>A0AA37N688_9FIRM</name>
<keyword evidence="3 6" id="KW-0812">Transmembrane</keyword>
<feature type="transmembrane region" description="Helical" evidence="6">
    <location>
        <begin position="155"/>
        <end position="177"/>
    </location>
</feature>
<feature type="transmembrane region" description="Helical" evidence="6">
    <location>
        <begin position="362"/>
        <end position="387"/>
    </location>
</feature>
<dbReference type="Pfam" id="PF02687">
    <property type="entry name" value="FtsX"/>
    <property type="match status" value="1"/>
</dbReference>
<feature type="transmembrane region" description="Helical" evidence="6">
    <location>
        <begin position="307"/>
        <end position="331"/>
    </location>
</feature>
<keyword evidence="5 6" id="KW-0472">Membrane</keyword>
<feature type="transmembrane region" description="Helical" evidence="6">
    <location>
        <begin position="238"/>
        <end position="259"/>
    </location>
</feature>
<evidence type="ECO:0000256" key="2">
    <source>
        <dbReference type="ARBA" id="ARBA00022475"/>
    </source>
</evidence>
<feature type="transmembrane region" description="Helical" evidence="6">
    <location>
        <begin position="102"/>
        <end position="135"/>
    </location>
</feature>
<feature type="transmembrane region" description="Helical" evidence="6">
    <location>
        <begin position="58"/>
        <end position="81"/>
    </location>
</feature>
<keyword evidence="4 6" id="KW-1133">Transmembrane helix</keyword>
<feature type="transmembrane region" description="Helical" evidence="6">
    <location>
        <begin position="17"/>
        <end position="38"/>
    </location>
</feature>
<feature type="transmembrane region" description="Helical" evidence="6">
    <location>
        <begin position="698"/>
        <end position="731"/>
    </location>
</feature>
<comment type="subcellular location">
    <subcellularLocation>
        <location evidence="1">Cell membrane</location>
        <topology evidence="1">Multi-pass membrane protein</topology>
    </subcellularLocation>
</comment>
<evidence type="ECO:0000256" key="1">
    <source>
        <dbReference type="ARBA" id="ARBA00004651"/>
    </source>
</evidence>
<dbReference type="GO" id="GO:0005886">
    <property type="term" value="C:plasma membrane"/>
    <property type="evidence" value="ECO:0007669"/>
    <property type="project" value="UniProtKB-SubCell"/>
</dbReference>
<feature type="transmembrane region" description="Helical" evidence="6">
    <location>
        <begin position="266"/>
        <end position="287"/>
    </location>
</feature>
<keyword evidence="9" id="KW-1185">Reference proteome</keyword>
<proteinExistence type="predicted"/>
<gene>
    <name evidence="8" type="ORF">JCM17207_21730</name>
</gene>
<feature type="transmembrane region" description="Helical" evidence="6">
    <location>
        <begin position="198"/>
        <end position="218"/>
    </location>
</feature>
<dbReference type="AlphaFoldDB" id="A0AA37N688"/>
<reference evidence="8" key="1">
    <citation type="journal article" date="2022" name="Int. J. Syst. Evol. Microbiol.">
        <title>Genome-based, phenotypic and chemotaxonomic classification of Faecalibacterium strains: proposal of three novel species Faecalibacterium duncaniae sp. nov., Faecalibacterium hattorii sp. nov. and Faecalibacterium gallinarum sp. nov. .</title>
        <authorList>
            <person name="Sakamoto M."/>
            <person name="Sakurai N."/>
            <person name="Tanno H."/>
            <person name="Iino T."/>
            <person name="Ohkuma M."/>
            <person name="Endo A."/>
        </authorList>
    </citation>
    <scope>NUCLEOTIDE SEQUENCE</scope>
    <source>
        <strain evidence="8">JCM 17207</strain>
    </source>
</reference>
<keyword evidence="2" id="KW-1003">Cell membrane</keyword>
<protein>
    <recommendedName>
        <fullName evidence="7">ABC3 transporter permease C-terminal domain-containing protein</fullName>
    </recommendedName>
</protein>
<dbReference type="PANTHER" id="PTHR46795">
    <property type="entry name" value="ABC TRANSPORTER PERMEASE-RELATED-RELATED"/>
    <property type="match status" value="1"/>
</dbReference>
<evidence type="ECO:0000256" key="3">
    <source>
        <dbReference type="ARBA" id="ARBA00022692"/>
    </source>
</evidence>
<evidence type="ECO:0000256" key="4">
    <source>
        <dbReference type="ARBA" id="ARBA00022989"/>
    </source>
</evidence>
<feature type="transmembrane region" description="Helical" evidence="6">
    <location>
        <begin position="615"/>
        <end position="636"/>
    </location>
</feature>
<dbReference type="InterPro" id="IPR052536">
    <property type="entry name" value="ABC-4_Integral_Memb_Prot"/>
</dbReference>
<evidence type="ECO:0000313" key="9">
    <source>
        <dbReference type="Proteomes" id="UP001055185"/>
    </source>
</evidence>
<dbReference type="RefSeq" id="WP_238317763.1">
    <property type="nucleotide sequence ID" value="NZ_BQKV01000098.1"/>
</dbReference>
<evidence type="ECO:0000313" key="8">
    <source>
        <dbReference type="EMBL" id="GJN65548.1"/>
    </source>
</evidence>
<feature type="domain" description="ABC3 transporter permease C-terminal" evidence="7">
    <location>
        <begin position="62"/>
        <end position="181"/>
    </location>
</feature>
<feature type="transmembrane region" description="Helical" evidence="6">
    <location>
        <begin position="668"/>
        <end position="692"/>
    </location>
</feature>
<comment type="caution">
    <text evidence="8">The sequence shown here is derived from an EMBL/GenBank/DDBJ whole genome shotgun (WGS) entry which is preliminary data.</text>
</comment>
<accession>A0AA37N688</accession>
<evidence type="ECO:0000259" key="7">
    <source>
        <dbReference type="Pfam" id="PF02687"/>
    </source>
</evidence>
<dbReference type="InterPro" id="IPR003838">
    <property type="entry name" value="ABC3_permease_C"/>
</dbReference>